<dbReference type="InterPro" id="IPR007235">
    <property type="entry name" value="Glyco_trans_28_C"/>
</dbReference>
<dbReference type="PANTHER" id="PTHR12867:SF6">
    <property type="entry name" value="N-ACETYLGLUCOSAMINYLDIPHOSPHODOLICHOL N-ACETYLGLUCOSAMINYLTRANSFERASE"/>
    <property type="match status" value="1"/>
</dbReference>
<dbReference type="Gene3D" id="3.40.50.2000">
    <property type="entry name" value="Glycogen Phosphorylase B"/>
    <property type="match status" value="1"/>
</dbReference>
<dbReference type="HOGENOM" id="CLU_085408_2_2_1"/>
<dbReference type="GO" id="GO:0006488">
    <property type="term" value="P:dolichol-linked oligosaccharide biosynthetic process"/>
    <property type="evidence" value="ECO:0007669"/>
    <property type="project" value="InterPro"/>
</dbReference>
<evidence type="ECO:0000256" key="6">
    <source>
        <dbReference type="ARBA" id="ARBA00022676"/>
    </source>
</evidence>
<evidence type="ECO:0000256" key="11">
    <source>
        <dbReference type="ARBA" id="ARBA00048184"/>
    </source>
</evidence>
<evidence type="ECO:0000256" key="10">
    <source>
        <dbReference type="ARBA" id="ARBA00032061"/>
    </source>
</evidence>
<dbReference type="GO" id="GO:0004577">
    <property type="term" value="F:N-acetylglucosaminyldiphosphodolichol N-acetylglucosaminyltransferase activity"/>
    <property type="evidence" value="ECO:0007669"/>
    <property type="project" value="UniProtKB-EC"/>
</dbReference>
<organism evidence="14 15">
    <name type="scientific">Jaapia argillacea MUCL 33604</name>
    <dbReference type="NCBI Taxonomy" id="933084"/>
    <lineage>
        <taxon>Eukaryota</taxon>
        <taxon>Fungi</taxon>
        <taxon>Dikarya</taxon>
        <taxon>Basidiomycota</taxon>
        <taxon>Agaricomycotina</taxon>
        <taxon>Agaricomycetes</taxon>
        <taxon>Agaricomycetidae</taxon>
        <taxon>Jaapiales</taxon>
        <taxon>Jaapiaceae</taxon>
        <taxon>Jaapia</taxon>
    </lineage>
</organism>
<dbReference type="Pfam" id="PF04101">
    <property type="entry name" value="Glyco_tran_28_C"/>
    <property type="match status" value="1"/>
</dbReference>
<evidence type="ECO:0000313" key="15">
    <source>
        <dbReference type="Proteomes" id="UP000027265"/>
    </source>
</evidence>
<dbReference type="GO" id="GO:0005783">
    <property type="term" value="C:endoplasmic reticulum"/>
    <property type="evidence" value="ECO:0007669"/>
    <property type="project" value="UniProtKB-SubCell"/>
</dbReference>
<dbReference type="OrthoDB" id="20273at2759"/>
<dbReference type="SUPFAM" id="SSF53756">
    <property type="entry name" value="UDP-Glycosyltransferase/glycogen phosphorylase"/>
    <property type="match status" value="1"/>
</dbReference>
<evidence type="ECO:0000256" key="7">
    <source>
        <dbReference type="ARBA" id="ARBA00022679"/>
    </source>
</evidence>
<comment type="catalytic activity">
    <reaction evidence="11">
        <text>an N-acetyl-alpha-D-glucosaminyl-diphospho-di-trans,poly-cis-dolichol + UDP-N-acetyl-alpha-D-glucosamine = an N,N'-diacetylchitobiosyl-diphospho-di-trans,poly-cis-dolichol + UDP + H(+)</text>
        <dbReference type="Rhea" id="RHEA:23380"/>
        <dbReference type="Rhea" id="RHEA-COMP:19507"/>
        <dbReference type="Rhea" id="RHEA-COMP:19510"/>
        <dbReference type="ChEBI" id="CHEBI:15378"/>
        <dbReference type="ChEBI" id="CHEBI:57269"/>
        <dbReference type="ChEBI" id="CHEBI:57705"/>
        <dbReference type="ChEBI" id="CHEBI:58223"/>
        <dbReference type="ChEBI" id="CHEBI:58427"/>
        <dbReference type="EC" id="2.4.1.141"/>
    </reaction>
</comment>
<name>A0A067QDS8_9AGAM</name>
<accession>A0A067QDS8</accession>
<proteinExistence type="inferred from homology"/>
<evidence type="ECO:0000256" key="4">
    <source>
        <dbReference type="ARBA" id="ARBA00012614"/>
    </source>
</evidence>
<reference evidence="15" key="1">
    <citation type="journal article" date="2014" name="Proc. Natl. Acad. Sci. U.S.A.">
        <title>Extensive sampling of basidiomycete genomes demonstrates inadequacy of the white-rot/brown-rot paradigm for wood decay fungi.</title>
        <authorList>
            <person name="Riley R."/>
            <person name="Salamov A.A."/>
            <person name="Brown D.W."/>
            <person name="Nagy L.G."/>
            <person name="Floudas D."/>
            <person name="Held B.W."/>
            <person name="Levasseur A."/>
            <person name="Lombard V."/>
            <person name="Morin E."/>
            <person name="Otillar R."/>
            <person name="Lindquist E.A."/>
            <person name="Sun H."/>
            <person name="LaButti K.M."/>
            <person name="Schmutz J."/>
            <person name="Jabbour D."/>
            <person name="Luo H."/>
            <person name="Baker S.E."/>
            <person name="Pisabarro A.G."/>
            <person name="Walton J.D."/>
            <person name="Blanchette R.A."/>
            <person name="Henrissat B."/>
            <person name="Martin F."/>
            <person name="Cullen D."/>
            <person name="Hibbett D.S."/>
            <person name="Grigoriev I.V."/>
        </authorList>
    </citation>
    <scope>NUCLEOTIDE SEQUENCE [LARGE SCALE GENOMIC DNA]</scope>
    <source>
        <strain evidence="15">MUCL 33604</strain>
    </source>
</reference>
<dbReference type="AlphaFoldDB" id="A0A067QDS8"/>
<feature type="domain" description="Glycosyl transferase family 28 C-terminal" evidence="13">
    <location>
        <begin position="3"/>
        <end position="160"/>
    </location>
</feature>
<evidence type="ECO:0000256" key="9">
    <source>
        <dbReference type="ARBA" id="ARBA00024804"/>
    </source>
</evidence>
<dbReference type="EMBL" id="KL197713">
    <property type="protein sequence ID" value="KDQ60751.1"/>
    <property type="molecule type" value="Genomic_DNA"/>
</dbReference>
<sequence>MRVLVTVGSTDFDPLVLTVIWQPVLVNLIARGYDKVIIQCGNSAVDFGRPVESGLSFRKDGMDIEVWKFKPTLQEEYSRADLVISHAGSGTILDVLRLGKPLIVIPNPTLLDNHQEELANALSALGHLKASTILDLPETISDLHTSSLTPFPAPDESNFQALLDEEMGFM</sequence>
<evidence type="ECO:0000256" key="12">
    <source>
        <dbReference type="RuleBase" id="RU362128"/>
    </source>
</evidence>
<evidence type="ECO:0000256" key="1">
    <source>
        <dbReference type="ARBA" id="ARBA00004240"/>
    </source>
</evidence>
<evidence type="ECO:0000256" key="5">
    <source>
        <dbReference type="ARBA" id="ARBA00017468"/>
    </source>
</evidence>
<dbReference type="InParanoid" id="A0A067QDS8"/>
<comment type="subunit">
    <text evidence="3 12">Heterodimer with ALG14 to form a functional enzyme.</text>
</comment>
<evidence type="ECO:0000256" key="3">
    <source>
        <dbReference type="ARBA" id="ARBA00011198"/>
    </source>
</evidence>
<dbReference type="InterPro" id="IPR039042">
    <property type="entry name" value="Alg13-like"/>
</dbReference>
<dbReference type="PANTHER" id="PTHR12867">
    <property type="entry name" value="GLYCOSYL TRANSFERASE-RELATED"/>
    <property type="match status" value="1"/>
</dbReference>
<evidence type="ECO:0000256" key="8">
    <source>
        <dbReference type="ARBA" id="ARBA00022824"/>
    </source>
</evidence>
<dbReference type="STRING" id="933084.A0A067QDS8"/>
<comment type="function">
    <text evidence="9 12">Involved in protein N-glycosylation. Essential for the second step of the dolichol-linked oligosaccharide pathway.</text>
</comment>
<keyword evidence="8 12" id="KW-0256">Endoplasmic reticulum</keyword>
<keyword evidence="7 12" id="KW-0808">Transferase</keyword>
<evidence type="ECO:0000313" key="14">
    <source>
        <dbReference type="EMBL" id="KDQ60751.1"/>
    </source>
</evidence>
<keyword evidence="6 12" id="KW-0328">Glycosyltransferase</keyword>
<dbReference type="FunCoup" id="A0A067QDS8">
    <property type="interactions" value="118"/>
</dbReference>
<evidence type="ECO:0000256" key="2">
    <source>
        <dbReference type="ARBA" id="ARBA00006962"/>
    </source>
</evidence>
<protein>
    <recommendedName>
        <fullName evidence="5 12">UDP-N-acetylglucosamine transferase subunit ALG13</fullName>
        <ecNumber evidence="4 12">2.4.1.141</ecNumber>
    </recommendedName>
    <alternativeName>
        <fullName evidence="10 12">Asparagine-linked glycosylation protein 13</fullName>
    </alternativeName>
</protein>
<dbReference type="EC" id="2.4.1.141" evidence="4 12"/>
<comment type="subcellular location">
    <subcellularLocation>
        <location evidence="1 12">Endoplasmic reticulum</location>
    </subcellularLocation>
</comment>
<dbReference type="Proteomes" id="UP000027265">
    <property type="component" value="Unassembled WGS sequence"/>
</dbReference>
<comment type="similarity">
    <text evidence="2 12">Belongs to the glycosyltransferase 28 family.</text>
</comment>
<evidence type="ECO:0000259" key="13">
    <source>
        <dbReference type="Pfam" id="PF04101"/>
    </source>
</evidence>
<gene>
    <name evidence="12" type="primary">ALG13</name>
    <name evidence="14" type="ORF">JAAARDRAFT_55490</name>
</gene>
<keyword evidence="15" id="KW-1185">Reference proteome</keyword>